<gene>
    <name evidence="2" type="ORF">Fot_10803</name>
</gene>
<evidence type="ECO:0000256" key="1">
    <source>
        <dbReference type="SAM" id="MobiDB-lite"/>
    </source>
</evidence>
<name>A0ABD1WKQ0_9LAMI</name>
<proteinExistence type="predicted"/>
<protein>
    <submittedName>
        <fullName evidence="2">Methyl-CpG-binding domain-containing protein 9</fullName>
    </submittedName>
</protein>
<feature type="compositionally biased region" description="Polar residues" evidence="1">
    <location>
        <begin position="187"/>
        <end position="198"/>
    </location>
</feature>
<keyword evidence="3" id="KW-1185">Reference proteome</keyword>
<dbReference type="EMBL" id="JBFOLJ010000003">
    <property type="protein sequence ID" value="KAL2549273.1"/>
    <property type="molecule type" value="Genomic_DNA"/>
</dbReference>
<accession>A0ABD1WKQ0</accession>
<reference evidence="3" key="1">
    <citation type="submission" date="2024-07" db="EMBL/GenBank/DDBJ databases">
        <title>Two chromosome-level genome assemblies of Korean endemic species Abeliophyllum distichum and Forsythia ovata (Oleaceae).</title>
        <authorList>
            <person name="Jang H."/>
        </authorList>
    </citation>
    <scope>NUCLEOTIDE SEQUENCE [LARGE SCALE GENOMIC DNA]</scope>
</reference>
<dbReference type="AlphaFoldDB" id="A0ABD1WKQ0"/>
<evidence type="ECO:0000313" key="3">
    <source>
        <dbReference type="Proteomes" id="UP001604277"/>
    </source>
</evidence>
<dbReference type="Proteomes" id="UP001604277">
    <property type="component" value="Unassembled WGS sequence"/>
</dbReference>
<sequence length="316" mass="35544">MIIQVMIILENTSKSDYLRRDWWYWSTPSTAAKITTLSALALRIYALDSAISYGKPVSDRATETWNPDSALDNEAPQDSSSTNLVNSTSPPVRKGPESDPVKNPRSRKRTNKQRKEGIAHHCVRAPSQILSRIQDLEREQTNRGKKDWWYWSSPSTTAKITTLSALALRIYALDSAISYGKPVSGGATETWNPDSTLDNEAPQHLSPMNLVNSTSPPVHKSPESDRVKNPRSRTRTSKQRKDLVEIEHPHFTILTIIQAMIILEDTIESDYLRRDWWYWSTTSTAAKITTLSALALCIYALDSVISYERPVPSGAT</sequence>
<feature type="compositionally biased region" description="Basic residues" evidence="1">
    <location>
        <begin position="229"/>
        <end position="238"/>
    </location>
</feature>
<feature type="compositionally biased region" description="Polar residues" evidence="1">
    <location>
        <begin position="76"/>
        <end position="90"/>
    </location>
</feature>
<evidence type="ECO:0000313" key="2">
    <source>
        <dbReference type="EMBL" id="KAL2549273.1"/>
    </source>
</evidence>
<feature type="region of interest" description="Disordered" evidence="1">
    <location>
        <begin position="184"/>
        <end position="241"/>
    </location>
</feature>
<dbReference type="PANTHER" id="PTHR47162">
    <property type="entry name" value="OS02G0192300 PROTEIN"/>
    <property type="match status" value="1"/>
</dbReference>
<dbReference type="PANTHER" id="PTHR47162:SF10">
    <property type="entry name" value="METHYL-CPG-BINDING DOMAIN-CONTAINING PROTEIN 9 ISOFORM X1"/>
    <property type="match status" value="1"/>
</dbReference>
<comment type="caution">
    <text evidence="2">The sequence shown here is derived from an EMBL/GenBank/DDBJ whole genome shotgun (WGS) entry which is preliminary data.</text>
</comment>
<organism evidence="2 3">
    <name type="scientific">Forsythia ovata</name>
    <dbReference type="NCBI Taxonomy" id="205694"/>
    <lineage>
        <taxon>Eukaryota</taxon>
        <taxon>Viridiplantae</taxon>
        <taxon>Streptophyta</taxon>
        <taxon>Embryophyta</taxon>
        <taxon>Tracheophyta</taxon>
        <taxon>Spermatophyta</taxon>
        <taxon>Magnoliopsida</taxon>
        <taxon>eudicotyledons</taxon>
        <taxon>Gunneridae</taxon>
        <taxon>Pentapetalae</taxon>
        <taxon>asterids</taxon>
        <taxon>lamiids</taxon>
        <taxon>Lamiales</taxon>
        <taxon>Oleaceae</taxon>
        <taxon>Forsythieae</taxon>
        <taxon>Forsythia</taxon>
    </lineage>
</organism>
<feature type="region of interest" description="Disordered" evidence="1">
    <location>
        <begin position="58"/>
        <end position="121"/>
    </location>
</feature>